<feature type="domain" description="Inositol polyphosphate-related phosphatase" evidence="1">
    <location>
        <begin position="76"/>
        <end position="196"/>
    </location>
</feature>
<accession>A0A914D4G0</accession>
<dbReference type="InterPro" id="IPR000300">
    <property type="entry name" value="IPPc"/>
</dbReference>
<dbReference type="InterPro" id="IPR036691">
    <property type="entry name" value="Endo/exonu/phosph_ase_sf"/>
</dbReference>
<evidence type="ECO:0000313" key="3">
    <source>
        <dbReference type="WBParaSite" id="ACRNAN_scaffold17621.g9069.t1"/>
    </source>
</evidence>
<dbReference type="InterPro" id="IPR046985">
    <property type="entry name" value="IP5"/>
</dbReference>
<dbReference type="GO" id="GO:0046856">
    <property type="term" value="P:phosphatidylinositol dephosphorylation"/>
    <property type="evidence" value="ECO:0007669"/>
    <property type="project" value="InterPro"/>
</dbReference>
<dbReference type="Gene3D" id="3.60.10.10">
    <property type="entry name" value="Endonuclease/exonuclease/phosphatase"/>
    <property type="match status" value="1"/>
</dbReference>
<dbReference type="GO" id="GO:0004439">
    <property type="term" value="F:phosphatidylinositol-4,5-bisphosphate 5-phosphatase activity"/>
    <property type="evidence" value="ECO:0007669"/>
    <property type="project" value="TreeGrafter"/>
</dbReference>
<reference evidence="3" key="1">
    <citation type="submission" date="2022-11" db="UniProtKB">
        <authorList>
            <consortium name="WormBaseParasite"/>
        </authorList>
    </citation>
    <scope>IDENTIFICATION</scope>
</reference>
<evidence type="ECO:0000313" key="2">
    <source>
        <dbReference type="Proteomes" id="UP000887540"/>
    </source>
</evidence>
<proteinExistence type="predicted"/>
<dbReference type="PANTHER" id="PTHR11200:SF300">
    <property type="entry name" value="TYPE II INOSITOL 1,4,5-TRISPHOSPHATE 5-PHOSPHATASE"/>
    <property type="match status" value="1"/>
</dbReference>
<organism evidence="2 3">
    <name type="scientific">Acrobeloides nanus</name>
    <dbReference type="NCBI Taxonomy" id="290746"/>
    <lineage>
        <taxon>Eukaryota</taxon>
        <taxon>Metazoa</taxon>
        <taxon>Ecdysozoa</taxon>
        <taxon>Nematoda</taxon>
        <taxon>Chromadorea</taxon>
        <taxon>Rhabditida</taxon>
        <taxon>Tylenchina</taxon>
        <taxon>Cephalobomorpha</taxon>
        <taxon>Cephaloboidea</taxon>
        <taxon>Cephalobidae</taxon>
        <taxon>Acrobeloides</taxon>
    </lineage>
</organism>
<protein>
    <recommendedName>
        <fullName evidence="1">Inositol polyphosphate-related phosphatase domain-containing protein</fullName>
    </recommendedName>
</protein>
<dbReference type="PANTHER" id="PTHR11200">
    <property type="entry name" value="INOSITOL 5-PHOSPHATASE"/>
    <property type="match status" value="1"/>
</dbReference>
<dbReference type="Proteomes" id="UP000887540">
    <property type="component" value="Unplaced"/>
</dbReference>
<name>A0A914D4G0_9BILA</name>
<dbReference type="Pfam" id="PF22669">
    <property type="entry name" value="Exo_endo_phos2"/>
    <property type="match status" value="1"/>
</dbReference>
<sequence>MWLAVLLLTPIAYAAYSYISNTLYAKFKGMTFYASPAGTSNSNGVPSASDDQFIDDILHGHEHRFCNFSDVRVFVTTFNVNGRAPPEKLGKWLQFDNDNLPHLIAIGLQEMDLALGTYVVENSIRQDEWLFTLKQNLPDVYKQVECVRLIGIFLVLYKHEKAKIRVSDFCTSVVATGFLRFGNKGGVGISLVINDTL</sequence>
<dbReference type="SUPFAM" id="SSF56219">
    <property type="entry name" value="DNase I-like"/>
    <property type="match status" value="1"/>
</dbReference>
<dbReference type="WBParaSite" id="ACRNAN_scaffold17621.g9069.t1">
    <property type="protein sequence ID" value="ACRNAN_scaffold17621.g9069.t1"/>
    <property type="gene ID" value="ACRNAN_scaffold17621.g9069"/>
</dbReference>
<keyword evidence="2" id="KW-1185">Reference proteome</keyword>
<evidence type="ECO:0000259" key="1">
    <source>
        <dbReference type="Pfam" id="PF22669"/>
    </source>
</evidence>
<dbReference type="GO" id="GO:0016020">
    <property type="term" value="C:membrane"/>
    <property type="evidence" value="ECO:0007669"/>
    <property type="project" value="TreeGrafter"/>
</dbReference>
<dbReference type="AlphaFoldDB" id="A0A914D4G0"/>